<keyword evidence="9" id="KW-0067">ATP-binding</keyword>
<reference evidence="15" key="1">
    <citation type="journal article" date="2013" name="Proc. Natl. Acad. Sci. U.S.A.">
        <title>Genome structure and metabolic features in the red seaweed Chondrus crispus shed light on evolution of the Archaeplastida.</title>
        <authorList>
            <person name="Collen J."/>
            <person name="Porcel B."/>
            <person name="Carre W."/>
            <person name="Ball S.G."/>
            <person name="Chaparro C."/>
            <person name="Tonon T."/>
            <person name="Barbeyron T."/>
            <person name="Michel G."/>
            <person name="Noel B."/>
            <person name="Valentin K."/>
            <person name="Elias M."/>
            <person name="Artiguenave F."/>
            <person name="Arun A."/>
            <person name="Aury J.M."/>
            <person name="Barbosa-Neto J.F."/>
            <person name="Bothwell J.H."/>
            <person name="Bouget F.Y."/>
            <person name="Brillet L."/>
            <person name="Cabello-Hurtado F."/>
            <person name="Capella-Gutierrez S."/>
            <person name="Charrier B."/>
            <person name="Cladiere L."/>
            <person name="Cock J.M."/>
            <person name="Coelho S.M."/>
            <person name="Colleoni C."/>
            <person name="Czjzek M."/>
            <person name="Da Silva C."/>
            <person name="Delage L."/>
            <person name="Denoeud F."/>
            <person name="Deschamps P."/>
            <person name="Dittami S.M."/>
            <person name="Gabaldon T."/>
            <person name="Gachon C.M."/>
            <person name="Groisillier A."/>
            <person name="Herve C."/>
            <person name="Jabbari K."/>
            <person name="Katinka M."/>
            <person name="Kloareg B."/>
            <person name="Kowalczyk N."/>
            <person name="Labadie K."/>
            <person name="Leblanc C."/>
            <person name="Lopez P.J."/>
            <person name="McLachlan D.H."/>
            <person name="Meslet-Cladiere L."/>
            <person name="Moustafa A."/>
            <person name="Nehr Z."/>
            <person name="Nyvall Collen P."/>
            <person name="Panaud O."/>
            <person name="Partensky F."/>
            <person name="Poulain J."/>
            <person name="Rensing S.A."/>
            <person name="Rousvoal S."/>
            <person name="Samson G."/>
            <person name="Symeonidi A."/>
            <person name="Weissenbach J."/>
            <person name="Zambounis A."/>
            <person name="Wincker P."/>
            <person name="Boyen C."/>
        </authorList>
    </citation>
    <scope>NUCLEOTIDE SEQUENCE [LARGE SCALE GENOMIC DNA]</scope>
    <source>
        <strain evidence="15">cv. Stackhouse</strain>
    </source>
</reference>
<keyword evidence="6" id="KW-0547">Nucleotide-binding</keyword>
<dbReference type="Gene3D" id="3.30.1370.50">
    <property type="entry name" value="R3H-like domain"/>
    <property type="match status" value="1"/>
</dbReference>
<feature type="compositionally biased region" description="Basic and acidic residues" evidence="12">
    <location>
        <begin position="830"/>
        <end position="842"/>
    </location>
</feature>
<evidence type="ECO:0000256" key="8">
    <source>
        <dbReference type="ARBA" id="ARBA00022806"/>
    </source>
</evidence>
<dbReference type="GO" id="GO:0003723">
    <property type="term" value="F:RNA binding"/>
    <property type="evidence" value="ECO:0007669"/>
    <property type="project" value="InterPro"/>
</dbReference>
<dbReference type="InterPro" id="IPR041679">
    <property type="entry name" value="DNA2/NAM7-like_C"/>
</dbReference>
<evidence type="ECO:0000256" key="3">
    <source>
        <dbReference type="ARBA" id="ARBA00007913"/>
    </source>
</evidence>
<dbReference type="PROSITE" id="PS51061">
    <property type="entry name" value="R3H"/>
    <property type="match status" value="1"/>
</dbReference>
<organism evidence="14 15">
    <name type="scientific">Chondrus crispus</name>
    <name type="common">Carrageen Irish moss</name>
    <name type="synonym">Polymorpha crispa</name>
    <dbReference type="NCBI Taxonomy" id="2769"/>
    <lineage>
        <taxon>Eukaryota</taxon>
        <taxon>Rhodophyta</taxon>
        <taxon>Florideophyceae</taxon>
        <taxon>Rhodymeniophycidae</taxon>
        <taxon>Gigartinales</taxon>
        <taxon>Gigartinaceae</taxon>
        <taxon>Chondrus</taxon>
    </lineage>
</organism>
<feature type="domain" description="R3H" evidence="13">
    <location>
        <begin position="723"/>
        <end position="787"/>
    </location>
</feature>
<evidence type="ECO:0000256" key="9">
    <source>
        <dbReference type="ARBA" id="ARBA00022840"/>
    </source>
</evidence>
<dbReference type="GO" id="GO:0005694">
    <property type="term" value="C:chromosome"/>
    <property type="evidence" value="ECO:0007669"/>
    <property type="project" value="UniProtKB-ARBA"/>
</dbReference>
<evidence type="ECO:0000313" key="14">
    <source>
        <dbReference type="EMBL" id="CDF41103.1"/>
    </source>
</evidence>
<comment type="similarity">
    <text evidence="3">Belongs to the DNA2/NAM7 helicase family.</text>
</comment>
<gene>
    <name evidence="14" type="ORF">CHC_T00007327001</name>
</gene>
<evidence type="ECO:0000256" key="1">
    <source>
        <dbReference type="ARBA" id="ARBA00004123"/>
    </source>
</evidence>
<dbReference type="InterPro" id="IPR014001">
    <property type="entry name" value="Helicase_ATP-bd"/>
</dbReference>
<dbReference type="GO" id="GO:0043139">
    <property type="term" value="F:5'-3' DNA helicase activity"/>
    <property type="evidence" value="ECO:0007669"/>
    <property type="project" value="TreeGrafter"/>
</dbReference>
<dbReference type="InterPro" id="IPR050534">
    <property type="entry name" value="Coronavir_polyprotein_1ab"/>
</dbReference>
<feature type="compositionally biased region" description="Low complexity" evidence="12">
    <location>
        <begin position="870"/>
        <end position="886"/>
    </location>
</feature>
<dbReference type="RefSeq" id="XP_005711397.1">
    <property type="nucleotide sequence ID" value="XM_005711340.1"/>
</dbReference>
<keyword evidence="5" id="KW-0963">Cytoplasm</keyword>
<dbReference type="Gene3D" id="3.40.50.300">
    <property type="entry name" value="P-loop containing nucleotide triphosphate hydrolases"/>
    <property type="match status" value="2"/>
</dbReference>
<accession>R7QTS1</accession>
<dbReference type="InterPro" id="IPR036867">
    <property type="entry name" value="R3H_dom_sf"/>
</dbReference>
<dbReference type="FunFam" id="3.40.50.300:FF:000326">
    <property type="entry name" value="P-loop containing nucleoside triphosphate hydrolase"/>
    <property type="match status" value="1"/>
</dbReference>
<evidence type="ECO:0000256" key="12">
    <source>
        <dbReference type="SAM" id="MobiDB-lite"/>
    </source>
</evidence>
<dbReference type="AlphaFoldDB" id="R7QTS1"/>
<dbReference type="PhylomeDB" id="R7QTS1"/>
<evidence type="ECO:0000313" key="15">
    <source>
        <dbReference type="Proteomes" id="UP000012073"/>
    </source>
</evidence>
<dbReference type="SMART" id="SM00487">
    <property type="entry name" value="DEXDc"/>
    <property type="match status" value="1"/>
</dbReference>
<dbReference type="Pfam" id="PF01424">
    <property type="entry name" value="R3H"/>
    <property type="match status" value="1"/>
</dbReference>
<dbReference type="CDD" id="cd18808">
    <property type="entry name" value="SF1_C_Upf1"/>
    <property type="match status" value="1"/>
</dbReference>
<dbReference type="Pfam" id="PF13086">
    <property type="entry name" value="AAA_11"/>
    <property type="match status" value="1"/>
</dbReference>
<keyword evidence="10" id="KW-0539">Nucleus</keyword>
<keyword evidence="7" id="KW-0378">Hydrolase</keyword>
<dbReference type="Gramene" id="CDF41103">
    <property type="protein sequence ID" value="CDF41103"/>
    <property type="gene ID" value="CHC_T00007327001"/>
</dbReference>
<dbReference type="Proteomes" id="UP000012073">
    <property type="component" value="Unassembled WGS sequence"/>
</dbReference>
<evidence type="ECO:0000256" key="4">
    <source>
        <dbReference type="ARBA" id="ARBA00012551"/>
    </source>
</evidence>
<evidence type="ECO:0000259" key="13">
    <source>
        <dbReference type="PROSITE" id="PS51061"/>
    </source>
</evidence>
<evidence type="ECO:0000256" key="2">
    <source>
        <dbReference type="ARBA" id="ARBA00004496"/>
    </source>
</evidence>
<protein>
    <recommendedName>
        <fullName evidence="4">DNA helicase</fullName>
        <ecNumber evidence="4">3.6.4.12</ecNumber>
    </recommendedName>
</protein>
<evidence type="ECO:0000256" key="5">
    <source>
        <dbReference type="ARBA" id="ARBA00022490"/>
    </source>
</evidence>
<comment type="catalytic activity">
    <reaction evidence="11">
        <text>ATP + H2O = ADP + phosphate + H(+)</text>
        <dbReference type="Rhea" id="RHEA:13065"/>
        <dbReference type="ChEBI" id="CHEBI:15377"/>
        <dbReference type="ChEBI" id="CHEBI:15378"/>
        <dbReference type="ChEBI" id="CHEBI:30616"/>
        <dbReference type="ChEBI" id="CHEBI:43474"/>
        <dbReference type="ChEBI" id="CHEBI:456216"/>
        <dbReference type="EC" id="3.6.4.12"/>
    </reaction>
    <physiologicalReaction direction="left-to-right" evidence="11">
        <dbReference type="Rhea" id="RHEA:13066"/>
    </physiologicalReaction>
</comment>
<dbReference type="EMBL" id="HG002309">
    <property type="protein sequence ID" value="CDF41103.1"/>
    <property type="molecule type" value="Genomic_DNA"/>
</dbReference>
<feature type="region of interest" description="Disordered" evidence="12">
    <location>
        <begin position="785"/>
        <end position="892"/>
    </location>
</feature>
<dbReference type="Gene3D" id="2.40.30.270">
    <property type="match status" value="1"/>
</dbReference>
<dbReference type="GeneID" id="17319134"/>
<sequence>MSEKLSSYVGLQKELLVLEREAEKEEASLATEGAKLSALQSSGQAILRLSLKSESSDAGGRQQICLSTSGGREISAARISSGDIVGVRRHGKSDGAGAAGIVEGVVVKMEETTISISLDDVLPEVEDHSALFLVLKLTSNVTHKRFTAGLENLEKAYSDPTHVSNALLRVLLGERTPRFTEEKSSLDDTALAELNKEQQRAVQCALDAKDLAVIHGPPGTGKTHTLVAYILAEVARGNRVLVSAPSNVAVDNIAERLPRSDRKIKFVRAGHPARIMPSVIEHSLDALLARTDEAALARDIRKELEELQASVVKTKHRGERKSLRLQQRELRKDLRKRERLAVQRLLARVDVVLSTISGAGARVLDIAEGLKPFDVVVVDEAAQALEAACWVPLLRAKKAVLAGDPYQLAGTVKCAEAEARGLKTSILDRVFSTPELQSAVVMLRTQYRMNSVISTWSSGEFYSGNLVADSSVANHRVVEINGCNVEADDDENLVNPFILIDTAGGDCEEDDLSKEISEDPSNKGEAAIVSQVVAQFVLNGVPKKDIAVISPYSGQVELLRRVLWPEHGRSIEVATIDSFQGREKEVVCMSLVRSNERGDVGFLKDDRRLNVAITRARRCILIVCDSETISTHPLLERVVQYSENHGHYRSAVVDFPDIVGTYSQQRRPKEAIDAEGRPQAVKKGTKRVKGPKKIIKAKSKSIPKPAPAELKGWSRTTTDSERDDLQSRLRQEIESFAKNDSLVEKTYPRTLSSIGRLFVHELSEEFNLNHKSEDVEGSRQIKVWKKDSRSQRRGDQSKVVEEDGEGESRHDPGPTQGGMFELLGNESEDEHAQEGVRSDDAHAPQTSEYEDINSLLRRVALAKESRDMEAAPGPAAQPSGSASGAAVWCQSG</sequence>
<keyword evidence="15" id="KW-1185">Reference proteome</keyword>
<evidence type="ECO:0000256" key="6">
    <source>
        <dbReference type="ARBA" id="ARBA00022741"/>
    </source>
</evidence>
<dbReference type="GO" id="GO:0005524">
    <property type="term" value="F:ATP binding"/>
    <property type="evidence" value="ECO:0007669"/>
    <property type="project" value="UniProtKB-KW"/>
</dbReference>
<comment type="subcellular location">
    <subcellularLocation>
        <location evidence="2">Cytoplasm</location>
    </subcellularLocation>
    <subcellularLocation>
        <location evidence="1">Nucleus</location>
    </subcellularLocation>
</comment>
<evidence type="ECO:0000256" key="7">
    <source>
        <dbReference type="ARBA" id="ARBA00022801"/>
    </source>
</evidence>
<dbReference type="SUPFAM" id="SSF82708">
    <property type="entry name" value="R3H domain"/>
    <property type="match status" value="1"/>
</dbReference>
<dbReference type="EC" id="3.6.4.12" evidence="4"/>
<dbReference type="OrthoDB" id="6513042at2759"/>
<dbReference type="Pfam" id="PF21138">
    <property type="entry name" value="SMUBP-2_HCS1_1B"/>
    <property type="match status" value="1"/>
</dbReference>
<dbReference type="Pfam" id="PF13087">
    <property type="entry name" value="AAA_12"/>
    <property type="match status" value="1"/>
</dbReference>
<feature type="compositionally biased region" description="Basic residues" evidence="12">
    <location>
        <begin position="683"/>
        <end position="701"/>
    </location>
</feature>
<dbReference type="KEGG" id="ccp:CHC_T00007327001"/>
<feature type="compositionally biased region" description="Basic and acidic residues" evidence="12">
    <location>
        <begin position="785"/>
        <end position="812"/>
    </location>
</feature>
<dbReference type="InterPro" id="IPR048761">
    <property type="entry name" value="SMUBP-2_HCS1_1B"/>
</dbReference>
<proteinExistence type="inferred from homology"/>
<dbReference type="InterPro" id="IPR041677">
    <property type="entry name" value="DNA2/NAM7_AAA_11"/>
</dbReference>
<keyword evidence="8" id="KW-0347">Helicase</keyword>
<dbReference type="PANTHER" id="PTHR43788">
    <property type="entry name" value="DNA2/NAM7 HELICASE FAMILY MEMBER"/>
    <property type="match status" value="1"/>
</dbReference>
<feature type="region of interest" description="Disordered" evidence="12">
    <location>
        <begin position="666"/>
        <end position="723"/>
    </location>
</feature>
<dbReference type="SUPFAM" id="SSF52540">
    <property type="entry name" value="P-loop containing nucleoside triphosphate hydrolases"/>
    <property type="match status" value="1"/>
</dbReference>
<dbReference type="GO" id="GO:0005737">
    <property type="term" value="C:cytoplasm"/>
    <property type="evidence" value="ECO:0007669"/>
    <property type="project" value="UniProtKB-SubCell"/>
</dbReference>
<dbReference type="GO" id="GO:0016787">
    <property type="term" value="F:hydrolase activity"/>
    <property type="evidence" value="ECO:0007669"/>
    <property type="project" value="UniProtKB-KW"/>
</dbReference>
<dbReference type="InterPro" id="IPR047187">
    <property type="entry name" value="SF1_C_Upf1"/>
</dbReference>
<dbReference type="GO" id="GO:0005634">
    <property type="term" value="C:nucleus"/>
    <property type="evidence" value="ECO:0007669"/>
    <property type="project" value="UniProtKB-SubCell"/>
</dbReference>
<evidence type="ECO:0000256" key="11">
    <source>
        <dbReference type="ARBA" id="ARBA00048432"/>
    </source>
</evidence>
<feature type="compositionally biased region" description="Basic and acidic residues" evidence="12">
    <location>
        <begin position="667"/>
        <end position="676"/>
    </location>
</feature>
<dbReference type="InterPro" id="IPR027417">
    <property type="entry name" value="P-loop_NTPase"/>
</dbReference>
<dbReference type="OMA" id="QAMYKGE"/>
<dbReference type="InterPro" id="IPR001374">
    <property type="entry name" value="R3H_dom"/>
</dbReference>
<evidence type="ECO:0000256" key="10">
    <source>
        <dbReference type="ARBA" id="ARBA00023242"/>
    </source>
</evidence>
<name>R7QTS1_CHOCR</name>
<dbReference type="PANTHER" id="PTHR43788:SF8">
    <property type="entry name" value="DNA-BINDING PROTEIN SMUBP-2"/>
    <property type="match status" value="1"/>
</dbReference>